<gene>
    <name evidence="2" type="ORF">VKT23_000782</name>
</gene>
<name>A0ABR1K7P6_9AGAR</name>
<evidence type="ECO:0000313" key="3">
    <source>
        <dbReference type="Proteomes" id="UP001498398"/>
    </source>
</evidence>
<keyword evidence="3" id="KW-1185">Reference proteome</keyword>
<organism evidence="2 3">
    <name type="scientific">Marasmiellus scandens</name>
    <dbReference type="NCBI Taxonomy" id="2682957"/>
    <lineage>
        <taxon>Eukaryota</taxon>
        <taxon>Fungi</taxon>
        <taxon>Dikarya</taxon>
        <taxon>Basidiomycota</taxon>
        <taxon>Agaricomycotina</taxon>
        <taxon>Agaricomycetes</taxon>
        <taxon>Agaricomycetidae</taxon>
        <taxon>Agaricales</taxon>
        <taxon>Marasmiineae</taxon>
        <taxon>Omphalotaceae</taxon>
        <taxon>Marasmiellus</taxon>
    </lineage>
</organism>
<evidence type="ECO:0000256" key="1">
    <source>
        <dbReference type="SAM" id="MobiDB-lite"/>
    </source>
</evidence>
<protein>
    <submittedName>
        <fullName evidence="2">Uncharacterized protein</fullName>
    </submittedName>
</protein>
<dbReference type="Proteomes" id="UP001498398">
    <property type="component" value="Unassembled WGS sequence"/>
</dbReference>
<feature type="region of interest" description="Disordered" evidence="1">
    <location>
        <begin position="1"/>
        <end position="29"/>
    </location>
</feature>
<comment type="caution">
    <text evidence="2">The sequence shown here is derived from an EMBL/GenBank/DDBJ whole genome shotgun (WGS) entry which is preliminary data.</text>
</comment>
<evidence type="ECO:0000313" key="2">
    <source>
        <dbReference type="EMBL" id="KAK7472669.1"/>
    </source>
</evidence>
<proteinExistence type="predicted"/>
<dbReference type="EMBL" id="JBANRG010000001">
    <property type="protein sequence ID" value="KAK7472669.1"/>
    <property type="molecule type" value="Genomic_DNA"/>
</dbReference>
<sequence length="198" mass="22673">MFSDSSSSISESSSVPPSPTKRSRPQSLRLDHVGIDPSELIGKVLSRARRSPVHPVITLDFTDDTSFQILVDGYSPRLRGIPKELEMDDSLDNIIAAGLVDLEIVDCALITLQDKAFDRKHNLNSDRPVDVRWDQKHLGIAIKFAEENPRWHCVWATLREYDDDLKSCVFRSYDDVYLDRLDRSSRKRFSRKATFPRP</sequence>
<accession>A0ABR1K7P6</accession>
<feature type="compositionally biased region" description="Low complexity" evidence="1">
    <location>
        <begin position="1"/>
        <end position="15"/>
    </location>
</feature>
<reference evidence="2 3" key="1">
    <citation type="submission" date="2024-01" db="EMBL/GenBank/DDBJ databases">
        <title>A draft genome for the cacao thread blight pathogen Marasmiellus scandens.</title>
        <authorList>
            <person name="Baruah I.K."/>
            <person name="Leung J."/>
            <person name="Bukari Y."/>
            <person name="Amoako-Attah I."/>
            <person name="Meinhardt L.W."/>
            <person name="Bailey B.A."/>
            <person name="Cohen S.P."/>
        </authorList>
    </citation>
    <scope>NUCLEOTIDE SEQUENCE [LARGE SCALE GENOMIC DNA]</scope>
    <source>
        <strain evidence="2 3">GH-19</strain>
    </source>
</reference>